<evidence type="ECO:0000256" key="3">
    <source>
        <dbReference type="ARBA" id="ARBA00024798"/>
    </source>
</evidence>
<dbReference type="EC" id="4.6.1.16" evidence="5"/>
<dbReference type="PANTHER" id="PTHR21227">
    <property type="entry name" value="TRNA-SPLICING ENDONUCLEASE SUBUNIT SEN2"/>
    <property type="match status" value="1"/>
</dbReference>
<evidence type="ECO:0000256" key="1">
    <source>
        <dbReference type="ARBA" id="ARBA00022694"/>
    </source>
</evidence>
<dbReference type="InterPro" id="IPR006677">
    <property type="entry name" value="tRNA_intron_Endonuc_cat-like"/>
</dbReference>
<dbReference type="GO" id="GO:0003676">
    <property type="term" value="F:nucleic acid binding"/>
    <property type="evidence" value="ECO:0007669"/>
    <property type="project" value="InterPro"/>
</dbReference>
<dbReference type="AlphaFoldDB" id="A0A7C5YVS1"/>
<dbReference type="GO" id="GO:0006388">
    <property type="term" value="P:tRNA splicing, via endonucleolytic cleavage and ligation"/>
    <property type="evidence" value="ECO:0007669"/>
    <property type="project" value="InterPro"/>
</dbReference>
<dbReference type="Pfam" id="PF01974">
    <property type="entry name" value="tRNA_int_endo"/>
    <property type="match status" value="1"/>
</dbReference>
<dbReference type="InterPro" id="IPR036167">
    <property type="entry name" value="tRNA_intron_Endo_cat-like_sf"/>
</dbReference>
<dbReference type="SUPFAM" id="SSF53032">
    <property type="entry name" value="tRNA-intron endonuclease catalytic domain-like"/>
    <property type="match status" value="1"/>
</dbReference>
<dbReference type="CDD" id="cd22363">
    <property type="entry name" value="tRNA-intron_lyase_C"/>
    <property type="match status" value="1"/>
</dbReference>
<feature type="domain" description="tRNA intron endonuclease catalytic" evidence="4">
    <location>
        <begin position="99"/>
        <end position="179"/>
    </location>
</feature>
<proteinExistence type="predicted"/>
<comment type="caution">
    <text evidence="5">The sequence shown here is derived from an EMBL/GenBank/DDBJ whole genome shotgun (WGS) entry which is preliminary data.</text>
</comment>
<dbReference type="FunFam" id="3.40.1350.10:FF:000006">
    <property type="entry name" value="tRNA-splicing endonuclease"/>
    <property type="match status" value="1"/>
</dbReference>
<dbReference type="GO" id="GO:0000213">
    <property type="term" value="F:tRNA-intron lyase activity"/>
    <property type="evidence" value="ECO:0007669"/>
    <property type="project" value="UniProtKB-EC"/>
</dbReference>
<dbReference type="InterPro" id="IPR006676">
    <property type="entry name" value="tRNA_splic"/>
</dbReference>
<evidence type="ECO:0000256" key="2">
    <source>
        <dbReference type="ARBA" id="ARBA00023239"/>
    </source>
</evidence>
<dbReference type="EMBL" id="DRUB01000034">
    <property type="protein sequence ID" value="HHR95635.1"/>
    <property type="molecule type" value="Genomic_DNA"/>
</dbReference>
<comment type="function">
    <text evidence="3">Endonuclease that removes tRNA introns. Cleaves pre-tRNA at the 5'- and 3'-splice sites to release the intron. The products are an intron and two tRNA half-molecules bearing 2',3' cyclic phosphate and 5'-OH termini. Recognizes a pseudosymmetric substrate in which 2 bulged loops of 3 bases are separated by a stem of 4 bp.</text>
</comment>
<dbReference type="GO" id="GO:0005737">
    <property type="term" value="C:cytoplasm"/>
    <property type="evidence" value="ECO:0007669"/>
    <property type="project" value="TreeGrafter"/>
</dbReference>
<reference evidence="5" key="1">
    <citation type="journal article" date="2020" name="mSystems">
        <title>Genome- and Community-Level Interaction Insights into Carbon Utilization and Element Cycling Functions of Hydrothermarchaeota in Hydrothermal Sediment.</title>
        <authorList>
            <person name="Zhou Z."/>
            <person name="Liu Y."/>
            <person name="Xu W."/>
            <person name="Pan J."/>
            <person name="Luo Z.H."/>
            <person name="Li M."/>
        </authorList>
    </citation>
    <scope>NUCLEOTIDE SEQUENCE [LARGE SCALE GENOMIC DNA]</scope>
    <source>
        <strain evidence="5">SpSt-1</strain>
    </source>
</reference>
<evidence type="ECO:0000259" key="4">
    <source>
        <dbReference type="Pfam" id="PF01974"/>
    </source>
</evidence>
<dbReference type="Gene3D" id="3.40.1350.10">
    <property type="match status" value="1"/>
</dbReference>
<dbReference type="PIRSF" id="PIRSF005285">
    <property type="entry name" value="tRNA_splic_archaea"/>
    <property type="match status" value="1"/>
</dbReference>
<dbReference type="Gene3D" id="3.40.1170.20">
    <property type="entry name" value="tRNA intron endonuclease, N-terminal domain"/>
    <property type="match status" value="1"/>
</dbReference>
<sequence length="194" mass="21888">MSSCSEAKINNKNIKIFTIGQKGFLFNSILGNNLFKIFFGKPIDESKPNPLKSYDQPFVFSIYEVFYLCNKGLISVSIGNIDVKCNDIESYANKIINSFNLKYSVYKDIKEKGYIVRSGMKFGADFTVYELGPGLEHAPYVVTVTSAANLLRSIDIVGLGRLSHSVRKKSVLAIVDDRDPYNNINYLVFKWVKP</sequence>
<dbReference type="InterPro" id="IPR016442">
    <property type="entry name" value="tRNA_splic_arch_short"/>
</dbReference>
<dbReference type="InterPro" id="IPR011856">
    <property type="entry name" value="tRNA_endonuc-like_dom_sf"/>
</dbReference>
<accession>A0A7C5YVS1</accession>
<evidence type="ECO:0000313" key="5">
    <source>
        <dbReference type="EMBL" id="HHR95635.1"/>
    </source>
</evidence>
<name>A0A7C5YVS1_9CREN</name>
<gene>
    <name evidence="5" type="primary">endA</name>
    <name evidence="5" type="ORF">ENL47_02150</name>
</gene>
<keyword evidence="1" id="KW-0819">tRNA processing</keyword>
<protein>
    <submittedName>
        <fullName evidence="5">tRNA-intron lyase</fullName>
        <ecNumber evidence="5">4.6.1.16</ecNumber>
    </submittedName>
</protein>
<keyword evidence="2 5" id="KW-0456">Lyase</keyword>
<organism evidence="5">
    <name type="scientific">Ignisphaera aggregans</name>
    <dbReference type="NCBI Taxonomy" id="334771"/>
    <lineage>
        <taxon>Archaea</taxon>
        <taxon>Thermoproteota</taxon>
        <taxon>Thermoprotei</taxon>
        <taxon>Desulfurococcales</taxon>
        <taxon>Desulfurococcaceae</taxon>
        <taxon>Ignisphaera</taxon>
    </lineage>
</organism>
<dbReference type="PANTHER" id="PTHR21227:SF0">
    <property type="entry name" value="TRNA-SPLICING ENDONUCLEASE SUBUNIT SEN2"/>
    <property type="match status" value="1"/>
</dbReference>
<dbReference type="NCBIfam" id="TIGR00324">
    <property type="entry name" value="endA"/>
    <property type="match status" value="1"/>
</dbReference>